<dbReference type="Proteomes" id="UP000092730">
    <property type="component" value="Chromosome 3"/>
</dbReference>
<dbReference type="AlphaFoldDB" id="A0A1B9FRR9"/>
<keyword evidence="4" id="KW-1185">Reference proteome</keyword>
<dbReference type="GeneID" id="30213534"/>
<reference evidence="2" key="1">
    <citation type="submission" date="2013-07" db="EMBL/GenBank/DDBJ databases">
        <title>The Genome Sequence of Cryptococcus bestiolae CBS10118.</title>
        <authorList>
            <consortium name="The Broad Institute Genome Sequencing Platform"/>
            <person name="Cuomo C."/>
            <person name="Litvintseva A."/>
            <person name="Chen Y."/>
            <person name="Heitman J."/>
            <person name="Sun S."/>
            <person name="Springer D."/>
            <person name="Dromer F."/>
            <person name="Young S.K."/>
            <person name="Zeng Q."/>
            <person name="Gargeya S."/>
            <person name="Fitzgerald M."/>
            <person name="Abouelleil A."/>
            <person name="Alvarado L."/>
            <person name="Berlin A.M."/>
            <person name="Chapman S.B."/>
            <person name="Dewar J."/>
            <person name="Goldberg J."/>
            <person name="Griggs A."/>
            <person name="Gujja S."/>
            <person name="Hansen M."/>
            <person name="Howarth C."/>
            <person name="Imamovic A."/>
            <person name="Larimer J."/>
            <person name="McCowan C."/>
            <person name="Murphy C."/>
            <person name="Pearson M."/>
            <person name="Priest M."/>
            <person name="Roberts A."/>
            <person name="Saif S."/>
            <person name="Shea T."/>
            <person name="Sykes S."/>
            <person name="Wortman J."/>
            <person name="Nusbaum C."/>
            <person name="Birren B."/>
        </authorList>
    </citation>
    <scope>NUCLEOTIDE SEQUENCE [LARGE SCALE GENOMIC DNA]</scope>
    <source>
        <strain evidence="2">CBS 10118</strain>
    </source>
</reference>
<evidence type="ECO:0000313" key="4">
    <source>
        <dbReference type="Proteomes" id="UP000092730"/>
    </source>
</evidence>
<proteinExistence type="predicted"/>
<feature type="compositionally biased region" description="Polar residues" evidence="1">
    <location>
        <begin position="87"/>
        <end position="108"/>
    </location>
</feature>
<dbReference type="VEuPathDB" id="FungiDB:I302_09135"/>
<sequence>MITENDEDRVSRLEFSDPELAKTILARTREELKLWSDNQKTGSSIEGDWHLTDKLKEFVGGSDVELAQPHMSLDVCEVFGLHRPRATRNTTMNLTDGEPSATSNSTPN</sequence>
<evidence type="ECO:0000256" key="1">
    <source>
        <dbReference type="SAM" id="MobiDB-lite"/>
    </source>
</evidence>
<evidence type="ECO:0000313" key="2">
    <source>
        <dbReference type="EMBL" id="OCF21456.1"/>
    </source>
</evidence>
<dbReference type="EMBL" id="KV700382">
    <property type="protein sequence ID" value="OCF21456.1"/>
    <property type="molecule type" value="Genomic_DNA"/>
</dbReference>
<organism evidence="2">
    <name type="scientific">Kwoniella bestiolae CBS 10118</name>
    <dbReference type="NCBI Taxonomy" id="1296100"/>
    <lineage>
        <taxon>Eukaryota</taxon>
        <taxon>Fungi</taxon>
        <taxon>Dikarya</taxon>
        <taxon>Basidiomycota</taxon>
        <taxon>Agaricomycotina</taxon>
        <taxon>Tremellomycetes</taxon>
        <taxon>Tremellales</taxon>
        <taxon>Cryptococcaceae</taxon>
        <taxon>Kwoniella</taxon>
    </lineage>
</organism>
<reference evidence="3" key="4">
    <citation type="submission" date="2024-02" db="EMBL/GenBank/DDBJ databases">
        <title>Comparative genomics of Cryptococcus and Kwoniella reveals pathogenesis evolution and contrasting modes of karyotype evolution via chromosome fusion or intercentromeric recombination.</title>
        <authorList>
            <person name="Coelho M.A."/>
            <person name="David-Palma M."/>
            <person name="Shea T."/>
            <person name="Bowers K."/>
            <person name="McGinley-Smith S."/>
            <person name="Mohammad A.W."/>
            <person name="Gnirke A."/>
            <person name="Yurkov A.M."/>
            <person name="Nowrousian M."/>
            <person name="Sun S."/>
            <person name="Cuomo C.A."/>
            <person name="Heitman J."/>
        </authorList>
    </citation>
    <scope>NUCLEOTIDE SEQUENCE</scope>
    <source>
        <strain evidence="3">CBS 10118</strain>
    </source>
</reference>
<dbReference type="EMBL" id="CP144543">
    <property type="protein sequence ID" value="WVW82785.1"/>
    <property type="molecule type" value="Genomic_DNA"/>
</dbReference>
<evidence type="ECO:0000313" key="3">
    <source>
        <dbReference type="EMBL" id="WVW82785.1"/>
    </source>
</evidence>
<reference evidence="2" key="3">
    <citation type="submission" date="2016-07" db="EMBL/GenBank/DDBJ databases">
        <title>Evolution of pathogenesis and genome organization in the Tremellales.</title>
        <authorList>
            <person name="Cuomo C."/>
            <person name="Litvintseva A."/>
            <person name="Heitman J."/>
            <person name="Chen Y."/>
            <person name="Sun S."/>
            <person name="Springer D."/>
            <person name="Dromer F."/>
            <person name="Young S."/>
            <person name="Zeng Q."/>
            <person name="Chapman S."/>
            <person name="Gujja S."/>
            <person name="Saif S."/>
            <person name="Birren B."/>
        </authorList>
    </citation>
    <scope>NUCLEOTIDE SEQUENCE</scope>
    <source>
        <strain evidence="2">CBS 10118</strain>
    </source>
</reference>
<feature type="region of interest" description="Disordered" evidence="1">
    <location>
        <begin position="86"/>
        <end position="108"/>
    </location>
</feature>
<name>A0A1B9FRR9_9TREE</name>
<protein>
    <submittedName>
        <fullName evidence="2">Uncharacterized protein</fullName>
    </submittedName>
</protein>
<accession>A0A1B9FRR9</accession>
<dbReference type="RefSeq" id="XP_019042526.1">
    <property type="nucleotide sequence ID" value="XM_019195703.1"/>
</dbReference>
<gene>
    <name evidence="2" type="ORF">I302_09135</name>
    <name evidence="3" type="ORF">I302_104796</name>
</gene>
<dbReference type="KEGG" id="kbi:30213534"/>
<reference evidence="3" key="2">
    <citation type="submission" date="2013-07" db="EMBL/GenBank/DDBJ databases">
        <authorList>
            <consortium name="The Broad Institute Genome Sequencing Platform"/>
            <person name="Cuomo C."/>
            <person name="Litvintseva A."/>
            <person name="Chen Y."/>
            <person name="Heitman J."/>
            <person name="Sun S."/>
            <person name="Springer D."/>
            <person name="Dromer F."/>
            <person name="Young S.K."/>
            <person name="Zeng Q."/>
            <person name="Gargeya S."/>
            <person name="Fitzgerald M."/>
            <person name="Abouelleil A."/>
            <person name="Alvarado L."/>
            <person name="Berlin A.M."/>
            <person name="Chapman S.B."/>
            <person name="Dewar J."/>
            <person name="Goldberg J."/>
            <person name="Griggs A."/>
            <person name="Gujja S."/>
            <person name="Hansen M."/>
            <person name="Howarth C."/>
            <person name="Imamovic A."/>
            <person name="Larimer J."/>
            <person name="McCowan C."/>
            <person name="Murphy C."/>
            <person name="Pearson M."/>
            <person name="Priest M."/>
            <person name="Roberts A."/>
            <person name="Saif S."/>
            <person name="Shea T."/>
            <person name="Sykes S."/>
            <person name="Wortman J."/>
            <person name="Nusbaum C."/>
            <person name="Birren B."/>
        </authorList>
    </citation>
    <scope>NUCLEOTIDE SEQUENCE</scope>
    <source>
        <strain evidence="3">CBS 10118</strain>
    </source>
</reference>